<dbReference type="AlphaFoldDB" id="A0A2I2GME6"/>
<feature type="compositionally biased region" description="Low complexity" evidence="1">
    <location>
        <begin position="137"/>
        <end position="148"/>
    </location>
</feature>
<comment type="caution">
    <text evidence="2">The sequence shown here is derived from an EMBL/GenBank/DDBJ whole genome shotgun (WGS) entry which is preliminary data.</text>
</comment>
<gene>
    <name evidence="2" type="ORF">P170DRAFT_420837</name>
</gene>
<dbReference type="STRING" id="1392250.A0A2I2GME6"/>
<proteinExistence type="predicted"/>
<dbReference type="VEuPathDB" id="FungiDB:P170DRAFT_420837"/>
<feature type="region of interest" description="Disordered" evidence="1">
    <location>
        <begin position="283"/>
        <end position="416"/>
    </location>
</feature>
<keyword evidence="3" id="KW-1185">Reference proteome</keyword>
<sequence>MPLASSQRQCFVCSGAPKPSCYRNNHVKLCEKCRSMFAGNRDECPYCVLPTDRYRPTPTMRIRKSQSPRRETKRLSVTAKMVFADGPDRTMTMAEVGSQAAESSSSVEESSEESGVEEQDGHLIDEEPAQDDSNGLVDEQVVSSVEVVPVDDESADDDSADEGSVEEEPANEEPVEEESLDEEPVDDEPVEEESVEEEPINDAPIEEESVEKAPADEEPADEDPVEEEPVQEPVEEAPAEEAPAEESSIEEAPVEMVPAEVAPAQSSLRAKLAGLTLEIPDREISLQQDSNDNEVEVFPDTPEDAVPEFEKQLEELSKPREEREKAASKPVKTPTFPIKKGGAQGRIVRKGVTSRSQTPEAPSCRRCSLHGKHDKCPEQKPKVPRGPLVRGKSVREERPIKQQAQEEPNETLGECF</sequence>
<dbReference type="RefSeq" id="XP_024709360.1">
    <property type="nucleotide sequence ID" value="XM_024847327.1"/>
</dbReference>
<feature type="region of interest" description="Disordered" evidence="1">
    <location>
        <begin position="95"/>
        <end position="252"/>
    </location>
</feature>
<reference evidence="2 3" key="1">
    <citation type="submission" date="2016-12" db="EMBL/GenBank/DDBJ databases">
        <title>The genomes of Aspergillus section Nigri reveals drivers in fungal speciation.</title>
        <authorList>
            <consortium name="DOE Joint Genome Institute"/>
            <person name="Vesth T.C."/>
            <person name="Nybo J."/>
            <person name="Theobald S."/>
            <person name="Brandl J."/>
            <person name="Frisvad J.C."/>
            <person name="Nielsen K.F."/>
            <person name="Lyhne E.K."/>
            <person name="Kogle M.E."/>
            <person name="Kuo A."/>
            <person name="Riley R."/>
            <person name="Clum A."/>
            <person name="Nolan M."/>
            <person name="Lipzen A."/>
            <person name="Salamov A."/>
            <person name="Henrissat B."/>
            <person name="Wiebenga A."/>
            <person name="De Vries R.P."/>
            <person name="Grigoriev I.V."/>
            <person name="Mortensen U.H."/>
            <person name="Andersen M.R."/>
            <person name="Baker S.E."/>
        </authorList>
    </citation>
    <scope>NUCLEOTIDE SEQUENCE [LARGE SCALE GENOMIC DNA]</scope>
    <source>
        <strain evidence="2 3">IBT 23096</strain>
    </source>
</reference>
<dbReference type="Proteomes" id="UP000234275">
    <property type="component" value="Unassembled WGS sequence"/>
</dbReference>
<dbReference type="EMBL" id="MSFO01000001">
    <property type="protein sequence ID" value="PLB54058.1"/>
    <property type="molecule type" value="Genomic_DNA"/>
</dbReference>
<feature type="compositionally biased region" description="Acidic residues" evidence="1">
    <location>
        <begin position="109"/>
        <end position="118"/>
    </location>
</feature>
<protein>
    <submittedName>
        <fullName evidence="2">Uncharacterized protein</fullName>
    </submittedName>
</protein>
<evidence type="ECO:0000313" key="2">
    <source>
        <dbReference type="EMBL" id="PLB54058.1"/>
    </source>
</evidence>
<feature type="compositionally biased region" description="Low complexity" evidence="1">
    <location>
        <begin position="95"/>
        <end position="108"/>
    </location>
</feature>
<evidence type="ECO:0000313" key="3">
    <source>
        <dbReference type="Proteomes" id="UP000234275"/>
    </source>
</evidence>
<feature type="compositionally biased region" description="Acidic residues" evidence="1">
    <location>
        <begin position="149"/>
        <end position="209"/>
    </location>
</feature>
<organism evidence="2 3">
    <name type="scientific">Aspergillus steynii IBT 23096</name>
    <dbReference type="NCBI Taxonomy" id="1392250"/>
    <lineage>
        <taxon>Eukaryota</taxon>
        <taxon>Fungi</taxon>
        <taxon>Dikarya</taxon>
        <taxon>Ascomycota</taxon>
        <taxon>Pezizomycotina</taxon>
        <taxon>Eurotiomycetes</taxon>
        <taxon>Eurotiomycetidae</taxon>
        <taxon>Eurotiales</taxon>
        <taxon>Aspergillaceae</taxon>
        <taxon>Aspergillus</taxon>
        <taxon>Aspergillus subgen. Circumdati</taxon>
    </lineage>
</organism>
<feature type="compositionally biased region" description="Acidic residues" evidence="1">
    <location>
        <begin position="291"/>
        <end position="307"/>
    </location>
</feature>
<dbReference type="OrthoDB" id="4497987at2759"/>
<name>A0A2I2GME6_9EURO</name>
<evidence type="ECO:0000256" key="1">
    <source>
        <dbReference type="SAM" id="MobiDB-lite"/>
    </source>
</evidence>
<feature type="compositionally biased region" description="Acidic residues" evidence="1">
    <location>
        <begin position="216"/>
        <end position="252"/>
    </location>
</feature>
<dbReference type="GeneID" id="36555026"/>
<feature type="compositionally biased region" description="Basic and acidic residues" evidence="1">
    <location>
        <begin position="308"/>
        <end position="327"/>
    </location>
</feature>
<accession>A0A2I2GME6</accession>